<reference evidence="4 5" key="1">
    <citation type="submission" date="2020-02" db="EMBL/GenBank/DDBJ databases">
        <authorList>
            <person name="Zheng R.K."/>
            <person name="Sun C.M."/>
        </authorList>
    </citation>
    <scope>NUCLEOTIDE SEQUENCE [LARGE SCALE GENOMIC DNA]</scope>
    <source>
        <strain evidence="5">rifampicinis</strain>
    </source>
</reference>
<dbReference type="Gene3D" id="3.10.580.10">
    <property type="entry name" value="CBS-domain"/>
    <property type="match status" value="1"/>
</dbReference>
<dbReference type="PANTHER" id="PTHR48108">
    <property type="entry name" value="CBS DOMAIN-CONTAINING PROTEIN CBSX2, CHLOROPLASTIC"/>
    <property type="match status" value="1"/>
</dbReference>
<dbReference type="KEGG" id="pmet:G4Y79_11145"/>
<evidence type="ECO:0000313" key="4">
    <source>
        <dbReference type="EMBL" id="QPC84896.1"/>
    </source>
</evidence>
<name>A0A7S8EDF1_9CHLR</name>
<dbReference type="Proteomes" id="UP000594468">
    <property type="component" value="Chromosome"/>
</dbReference>
<dbReference type="EMBL" id="CP062983">
    <property type="protein sequence ID" value="QPC84896.1"/>
    <property type="molecule type" value="Genomic_DNA"/>
</dbReference>
<dbReference type="PROSITE" id="PS51371">
    <property type="entry name" value="CBS"/>
    <property type="match status" value="2"/>
</dbReference>
<dbReference type="InterPro" id="IPR000644">
    <property type="entry name" value="CBS_dom"/>
</dbReference>
<sequence>MNVVDIMTHNPITVMSDQPLGTALALMASHTCKHLPVMSRSHHLVGVISDRDIRYALESPYTLDTDWSNHQHVRNTKISQVMTAAPIIVEPQAPAKMAAELMLTHRIGCLPVMRAETLVGIITRSDILIAFMTLLQRDEAIPIKRSNSGI</sequence>
<organism evidence="4 5">
    <name type="scientific">Phototrophicus methaneseepsis</name>
    <dbReference type="NCBI Taxonomy" id="2710758"/>
    <lineage>
        <taxon>Bacteria</taxon>
        <taxon>Bacillati</taxon>
        <taxon>Chloroflexota</taxon>
        <taxon>Candidatus Thermofontia</taxon>
        <taxon>Phototrophicales</taxon>
        <taxon>Phototrophicaceae</taxon>
        <taxon>Phototrophicus</taxon>
    </lineage>
</organism>
<keyword evidence="5" id="KW-1185">Reference proteome</keyword>
<evidence type="ECO:0000313" key="5">
    <source>
        <dbReference type="Proteomes" id="UP000594468"/>
    </source>
</evidence>
<evidence type="ECO:0000259" key="3">
    <source>
        <dbReference type="PROSITE" id="PS51371"/>
    </source>
</evidence>
<dbReference type="SMART" id="SM00116">
    <property type="entry name" value="CBS"/>
    <property type="match status" value="2"/>
</dbReference>
<dbReference type="PANTHER" id="PTHR48108:SF34">
    <property type="entry name" value="CBS DOMAIN-CONTAINING PROTEIN YHCV"/>
    <property type="match status" value="1"/>
</dbReference>
<dbReference type="Pfam" id="PF00571">
    <property type="entry name" value="CBS"/>
    <property type="match status" value="2"/>
</dbReference>
<keyword evidence="2" id="KW-0129">CBS domain</keyword>
<feature type="domain" description="CBS" evidence="3">
    <location>
        <begin position="82"/>
        <end position="139"/>
    </location>
</feature>
<accession>A0A7S8EDF1</accession>
<dbReference type="RefSeq" id="WP_195172959.1">
    <property type="nucleotide sequence ID" value="NZ_CP062983.1"/>
</dbReference>
<dbReference type="AlphaFoldDB" id="A0A7S8EDF1"/>
<protein>
    <submittedName>
        <fullName evidence="4">CBS domain-containing protein</fullName>
    </submittedName>
</protein>
<keyword evidence="1" id="KW-0677">Repeat</keyword>
<dbReference type="InterPro" id="IPR046342">
    <property type="entry name" value="CBS_dom_sf"/>
</dbReference>
<dbReference type="SUPFAM" id="SSF54631">
    <property type="entry name" value="CBS-domain pair"/>
    <property type="match status" value="1"/>
</dbReference>
<evidence type="ECO:0000256" key="2">
    <source>
        <dbReference type="PROSITE-ProRule" id="PRU00703"/>
    </source>
</evidence>
<feature type="domain" description="CBS" evidence="3">
    <location>
        <begin position="7"/>
        <end position="65"/>
    </location>
</feature>
<evidence type="ECO:0000256" key="1">
    <source>
        <dbReference type="ARBA" id="ARBA00022737"/>
    </source>
</evidence>
<proteinExistence type="predicted"/>
<gene>
    <name evidence="4" type="ORF">G4Y79_11145</name>
</gene>
<dbReference type="InterPro" id="IPR051462">
    <property type="entry name" value="CBS_domain-containing"/>
</dbReference>
<dbReference type="CDD" id="cd04584">
    <property type="entry name" value="CBS_pair_AcuB_like"/>
    <property type="match status" value="1"/>
</dbReference>